<dbReference type="GO" id="GO:0006955">
    <property type="term" value="P:immune response"/>
    <property type="evidence" value="ECO:0007669"/>
    <property type="project" value="TreeGrafter"/>
</dbReference>
<dbReference type="PANTHER" id="PTHR16675">
    <property type="entry name" value="MHC CLASS I-RELATED"/>
    <property type="match status" value="1"/>
</dbReference>
<organism evidence="13 14">
    <name type="scientific">Pelusios castaneus</name>
    <name type="common">West African mud turtle</name>
    <dbReference type="NCBI Taxonomy" id="367368"/>
    <lineage>
        <taxon>Eukaryota</taxon>
        <taxon>Metazoa</taxon>
        <taxon>Chordata</taxon>
        <taxon>Craniata</taxon>
        <taxon>Vertebrata</taxon>
        <taxon>Euteleostomi</taxon>
        <taxon>Archelosauria</taxon>
        <taxon>Testudinata</taxon>
        <taxon>Testudines</taxon>
        <taxon>Pleurodira</taxon>
        <taxon>Pelomedusidae</taxon>
        <taxon>Pelusios</taxon>
    </lineage>
</organism>
<evidence type="ECO:0000256" key="8">
    <source>
        <dbReference type="ARBA" id="ARBA00023157"/>
    </source>
</evidence>
<evidence type="ECO:0000256" key="1">
    <source>
        <dbReference type="ARBA" id="ARBA00004479"/>
    </source>
</evidence>
<dbReference type="InterPro" id="IPR011162">
    <property type="entry name" value="MHC_I/II-like_Ag-recog"/>
</dbReference>
<dbReference type="PANTHER" id="PTHR16675:SF242">
    <property type="entry name" value="MAJOR HISTOCOMPATIBILITY COMPLEX CLASS I-RELATED GENE PROTEIN"/>
    <property type="match status" value="1"/>
</dbReference>
<dbReference type="InterPro" id="IPR011161">
    <property type="entry name" value="MHC_I-like_Ag-recog"/>
</dbReference>
<feature type="signal peptide" evidence="11">
    <location>
        <begin position="1"/>
        <end position="22"/>
    </location>
</feature>
<protein>
    <recommendedName>
        <fullName evidence="12">MHC class I-like antigen recognition-like domain-containing protein</fullName>
    </recommendedName>
</protein>
<evidence type="ECO:0000313" key="14">
    <source>
        <dbReference type="Proteomes" id="UP000694393"/>
    </source>
</evidence>
<dbReference type="GO" id="GO:0042612">
    <property type="term" value="C:MHC class I protein complex"/>
    <property type="evidence" value="ECO:0007669"/>
    <property type="project" value="UniProtKB-KW"/>
</dbReference>
<dbReference type="GO" id="GO:0002474">
    <property type="term" value="P:antigen processing and presentation of peptide antigen via MHC class I"/>
    <property type="evidence" value="ECO:0007669"/>
    <property type="project" value="UniProtKB-KW"/>
</dbReference>
<evidence type="ECO:0000256" key="5">
    <source>
        <dbReference type="ARBA" id="ARBA00022859"/>
    </source>
</evidence>
<keyword evidence="14" id="KW-1185">Reference proteome</keyword>
<dbReference type="SUPFAM" id="SSF54452">
    <property type="entry name" value="MHC antigen-recognition domain"/>
    <property type="match status" value="1"/>
</dbReference>
<evidence type="ECO:0000256" key="7">
    <source>
        <dbReference type="ARBA" id="ARBA00023136"/>
    </source>
</evidence>
<dbReference type="GO" id="GO:0009897">
    <property type="term" value="C:external side of plasma membrane"/>
    <property type="evidence" value="ECO:0007669"/>
    <property type="project" value="TreeGrafter"/>
</dbReference>
<evidence type="ECO:0000256" key="10">
    <source>
        <dbReference type="SAM" id="MobiDB-lite"/>
    </source>
</evidence>
<feature type="domain" description="MHC class I-like antigen recognition-like" evidence="12">
    <location>
        <begin position="23"/>
        <end position="110"/>
    </location>
</feature>
<feature type="region of interest" description="Disordered" evidence="10">
    <location>
        <begin position="106"/>
        <end position="155"/>
    </location>
</feature>
<feature type="chain" id="PRO_5034297995" description="MHC class I-like antigen recognition-like domain-containing protein" evidence="11">
    <location>
        <begin position="23"/>
        <end position="155"/>
    </location>
</feature>
<comment type="subcellular location">
    <subcellularLocation>
        <location evidence="1">Membrane</location>
        <topology evidence="1">Single-pass type I membrane protein</topology>
    </subcellularLocation>
</comment>
<reference evidence="13" key="2">
    <citation type="submission" date="2025-09" db="UniProtKB">
        <authorList>
            <consortium name="Ensembl"/>
        </authorList>
    </citation>
    <scope>IDENTIFICATION</scope>
</reference>
<keyword evidence="2" id="KW-0490">MHC I</keyword>
<keyword evidence="8" id="KW-1015">Disulfide bond</keyword>
<evidence type="ECO:0000256" key="3">
    <source>
        <dbReference type="ARBA" id="ARBA00022692"/>
    </source>
</evidence>
<keyword evidence="5" id="KW-0391">Immunity</keyword>
<evidence type="ECO:0000256" key="11">
    <source>
        <dbReference type="SAM" id="SignalP"/>
    </source>
</evidence>
<dbReference type="Ensembl" id="ENSPCET00000022772.1">
    <property type="protein sequence ID" value="ENSPCEP00000022022.1"/>
    <property type="gene ID" value="ENSPCEG00000016868.1"/>
</dbReference>
<dbReference type="Gene3D" id="3.30.500.10">
    <property type="entry name" value="MHC class I-like antigen recognition-like"/>
    <property type="match status" value="1"/>
</dbReference>
<evidence type="ECO:0000259" key="12">
    <source>
        <dbReference type="Pfam" id="PF00129"/>
    </source>
</evidence>
<dbReference type="Pfam" id="PF00129">
    <property type="entry name" value="MHC_I"/>
    <property type="match status" value="1"/>
</dbReference>
<sequence>MGAPGSLLPLPILLLLLGGAESGSHSLQYFLTAVSEPGPGVPEFTLAGYVDGQRFVEYDAEAQQMRPLAPWVREARPEFWERENQVHKLRQTCFRGKVRSHEHLYNQSRGECGRRSLPRGPAPIPAAGKGGGRERSGGRGRAGLRTPAVNPPTED</sequence>
<evidence type="ECO:0000256" key="4">
    <source>
        <dbReference type="ARBA" id="ARBA00022729"/>
    </source>
</evidence>
<keyword evidence="6" id="KW-1133">Transmembrane helix</keyword>
<proteinExistence type="predicted"/>
<keyword evidence="4 11" id="KW-0732">Signal</keyword>
<dbReference type="GO" id="GO:0005615">
    <property type="term" value="C:extracellular space"/>
    <property type="evidence" value="ECO:0007669"/>
    <property type="project" value="TreeGrafter"/>
</dbReference>
<keyword evidence="9" id="KW-0325">Glycoprotein</keyword>
<name>A0A8C8SMK7_9SAUR</name>
<accession>A0A8C8SMK7</accession>
<dbReference type="InterPro" id="IPR037055">
    <property type="entry name" value="MHC_I-like_Ag-recog_sf"/>
</dbReference>
<dbReference type="InterPro" id="IPR050208">
    <property type="entry name" value="MHC_class-I_related"/>
</dbReference>
<evidence type="ECO:0000256" key="2">
    <source>
        <dbReference type="ARBA" id="ARBA00022451"/>
    </source>
</evidence>
<dbReference type="Proteomes" id="UP000694393">
    <property type="component" value="Unplaced"/>
</dbReference>
<keyword evidence="3" id="KW-0812">Transmembrane</keyword>
<keyword evidence="7" id="KW-0472">Membrane</keyword>
<evidence type="ECO:0000256" key="9">
    <source>
        <dbReference type="ARBA" id="ARBA00023180"/>
    </source>
</evidence>
<evidence type="ECO:0000256" key="6">
    <source>
        <dbReference type="ARBA" id="ARBA00022989"/>
    </source>
</evidence>
<reference evidence="13" key="1">
    <citation type="submission" date="2025-08" db="UniProtKB">
        <authorList>
            <consortium name="Ensembl"/>
        </authorList>
    </citation>
    <scope>IDENTIFICATION</scope>
</reference>
<evidence type="ECO:0000313" key="13">
    <source>
        <dbReference type="Ensembl" id="ENSPCEP00000022022.1"/>
    </source>
</evidence>
<dbReference type="AlphaFoldDB" id="A0A8C8SMK7"/>